<sequence>MKFSEHWLREWANPDISSDELAQLLTLAGLEVEAIEPVAGEFTNTIVGQVTAIAAHPDADKLNVCAVDVGEGESLQIVCGASNVVVGMKAPVALVDARLPGGMKIKEAKLRGVPSFGMLCSEAELGLAESADGLMALPVDAPVGIDMRQYLHLDDNSIELGLTPNRGDCLSIAGVAREVGVVARTEVTPKLVSAIEATVETTFPLQVEAGEDCPRYVGRVIEGIDPAAVTPLWMQEALRRSGLRSLGPVVDVTNFVLLELGQPMHAFDLDRLDGGLSVRHATAGEKITLLDGQEIALEVGTLIIADGRGAQALAGIMGGKGSAVSDATRSIFLESAFFNPLCVAGRARGYGLHTDSSHRFERGVDPQLQRMALERATALLLKIVGGQAGPVSEVVHAEHLPQQAAILLRRQRIRRILGAEVPDTEVEDILSRLGMTLTASEEGWDVLPPSFRFDMDIEVDLIEEIARIHGYESLPSSCPQATAIMQPQPEGRVRVTRLQQILVDRGYQEAITYSFVEPGLLKALDPHANPVRLSNPISEDMSVMRTSLWPGLVKTLAYNLNRQQSGARLFEIGLRFVRQDDELSQEKIVSGLISGPLCPEQWGKPARSVDFYDLKGDLEALLGTTGVLGDFRFVSESHPALHPGQSARILRDGQEVGWIGAIHPAIEKEIDINQRAFVFELRLSCFDQAAIPHFTPVSRYPAIRRDLALLIDRRITAAALEEVVWENADLTLKSFHLFDVYEGEGIDSGRKSIAFGLTFQDQSRTLVDSDIDRALSRILSALTDKLGATLRE</sequence>
<dbReference type="Pfam" id="PF03483">
    <property type="entry name" value="B3_4"/>
    <property type="match status" value="1"/>
</dbReference>
<feature type="domain" description="FDX-ACB" evidence="20">
    <location>
        <begin position="698"/>
        <end position="791"/>
    </location>
</feature>
<evidence type="ECO:0000256" key="18">
    <source>
        <dbReference type="ARBA" id="ARBA00049255"/>
    </source>
</evidence>
<dbReference type="Pfam" id="PF03484">
    <property type="entry name" value="B5"/>
    <property type="match status" value="1"/>
</dbReference>
<dbReference type="InterPro" id="IPR005147">
    <property type="entry name" value="tRNA_synthase_B5-dom"/>
</dbReference>
<comment type="catalytic activity">
    <reaction evidence="18">
        <text>tRNA(Phe) + L-phenylalanine + ATP = L-phenylalanyl-tRNA(Phe) + AMP + diphosphate + H(+)</text>
        <dbReference type="Rhea" id="RHEA:19413"/>
        <dbReference type="Rhea" id="RHEA-COMP:9668"/>
        <dbReference type="Rhea" id="RHEA-COMP:9699"/>
        <dbReference type="ChEBI" id="CHEBI:15378"/>
        <dbReference type="ChEBI" id="CHEBI:30616"/>
        <dbReference type="ChEBI" id="CHEBI:33019"/>
        <dbReference type="ChEBI" id="CHEBI:58095"/>
        <dbReference type="ChEBI" id="CHEBI:78442"/>
        <dbReference type="ChEBI" id="CHEBI:78531"/>
        <dbReference type="ChEBI" id="CHEBI:456215"/>
        <dbReference type="EC" id="6.1.1.20"/>
    </reaction>
</comment>
<evidence type="ECO:0000256" key="14">
    <source>
        <dbReference type="ARBA" id="ARBA00022884"/>
    </source>
</evidence>
<evidence type="ECO:0000313" key="22">
    <source>
        <dbReference type="EMBL" id="VAX01086.1"/>
    </source>
</evidence>
<dbReference type="SUPFAM" id="SSF50249">
    <property type="entry name" value="Nucleic acid-binding proteins"/>
    <property type="match status" value="1"/>
</dbReference>
<evidence type="ECO:0000256" key="15">
    <source>
        <dbReference type="ARBA" id="ARBA00022917"/>
    </source>
</evidence>
<evidence type="ECO:0000256" key="11">
    <source>
        <dbReference type="ARBA" id="ARBA00022741"/>
    </source>
</evidence>
<evidence type="ECO:0000256" key="16">
    <source>
        <dbReference type="ARBA" id="ARBA00023146"/>
    </source>
</evidence>
<dbReference type="FunFam" id="3.30.70.380:FF:000001">
    <property type="entry name" value="Phenylalanine--tRNA ligase beta subunit"/>
    <property type="match status" value="1"/>
</dbReference>
<dbReference type="PANTHER" id="PTHR10947:SF0">
    <property type="entry name" value="PHENYLALANINE--TRNA LIGASE BETA SUBUNIT"/>
    <property type="match status" value="1"/>
</dbReference>
<keyword evidence="16 22" id="KW-0030">Aminoacyl-tRNA synthetase</keyword>
<comment type="similarity">
    <text evidence="3">Belongs to the phenylalanyl-tRNA synthetase beta subunit family. Type 1 subfamily.</text>
</comment>
<dbReference type="Gene3D" id="3.30.56.10">
    <property type="match status" value="2"/>
</dbReference>
<evidence type="ECO:0000259" key="19">
    <source>
        <dbReference type="PROSITE" id="PS50886"/>
    </source>
</evidence>
<keyword evidence="15" id="KW-0648">Protein biosynthesis</keyword>
<evidence type="ECO:0000256" key="9">
    <source>
        <dbReference type="ARBA" id="ARBA00022598"/>
    </source>
</evidence>
<dbReference type="FunFam" id="3.30.930.10:FF:000022">
    <property type="entry name" value="Phenylalanine--tRNA ligase beta subunit"/>
    <property type="match status" value="1"/>
</dbReference>
<dbReference type="CDD" id="cd00769">
    <property type="entry name" value="PheRS_beta_core"/>
    <property type="match status" value="1"/>
</dbReference>
<dbReference type="PROSITE" id="PS51483">
    <property type="entry name" value="B5"/>
    <property type="match status" value="1"/>
</dbReference>
<comment type="subcellular location">
    <subcellularLocation>
        <location evidence="2">Cytoplasm</location>
    </subcellularLocation>
</comment>
<dbReference type="FunFam" id="2.40.50.140:FF:000045">
    <property type="entry name" value="Phenylalanine--tRNA ligase beta subunit"/>
    <property type="match status" value="1"/>
</dbReference>
<dbReference type="InterPro" id="IPR004532">
    <property type="entry name" value="Phe-tRNA-ligase_IIc_bsu_bact"/>
</dbReference>
<dbReference type="FunFam" id="3.50.40.10:FF:000001">
    <property type="entry name" value="Phenylalanine--tRNA ligase beta subunit"/>
    <property type="match status" value="1"/>
</dbReference>
<dbReference type="Gene3D" id="2.40.50.140">
    <property type="entry name" value="Nucleic acid-binding proteins"/>
    <property type="match status" value="1"/>
</dbReference>
<dbReference type="GO" id="GO:0000287">
    <property type="term" value="F:magnesium ion binding"/>
    <property type="evidence" value="ECO:0007669"/>
    <property type="project" value="InterPro"/>
</dbReference>
<protein>
    <recommendedName>
        <fullName evidence="6">Phenylalanine--tRNA ligase beta subunit</fullName>
        <ecNumber evidence="5">6.1.1.20</ecNumber>
    </recommendedName>
    <alternativeName>
        <fullName evidence="17">Phenylalanyl-tRNA synthetase beta subunit</fullName>
    </alternativeName>
</protein>
<dbReference type="InterPro" id="IPR012340">
    <property type="entry name" value="NA-bd_OB-fold"/>
</dbReference>
<dbReference type="SUPFAM" id="SSF55681">
    <property type="entry name" value="Class II aaRS and biotin synthetases"/>
    <property type="match status" value="1"/>
</dbReference>
<evidence type="ECO:0000256" key="1">
    <source>
        <dbReference type="ARBA" id="ARBA00001946"/>
    </source>
</evidence>
<evidence type="ECO:0000256" key="13">
    <source>
        <dbReference type="ARBA" id="ARBA00022842"/>
    </source>
</evidence>
<keyword evidence="7" id="KW-0963">Cytoplasm</keyword>
<dbReference type="GO" id="GO:0006432">
    <property type="term" value="P:phenylalanyl-tRNA aminoacylation"/>
    <property type="evidence" value="ECO:0007669"/>
    <property type="project" value="InterPro"/>
</dbReference>
<evidence type="ECO:0000259" key="21">
    <source>
        <dbReference type="PROSITE" id="PS51483"/>
    </source>
</evidence>
<dbReference type="GO" id="GO:0009328">
    <property type="term" value="C:phenylalanine-tRNA ligase complex"/>
    <property type="evidence" value="ECO:0007669"/>
    <property type="project" value="TreeGrafter"/>
</dbReference>
<gene>
    <name evidence="22" type="ORF">MNBD_GAMMA20-1809</name>
</gene>
<dbReference type="SMART" id="SM00896">
    <property type="entry name" value="FDX-ACB"/>
    <property type="match status" value="1"/>
</dbReference>
<dbReference type="InterPro" id="IPR005121">
    <property type="entry name" value="Fdx_antiC-bd"/>
</dbReference>
<dbReference type="GO" id="GO:0000049">
    <property type="term" value="F:tRNA binding"/>
    <property type="evidence" value="ECO:0007669"/>
    <property type="project" value="UniProtKB-KW"/>
</dbReference>
<dbReference type="InterPro" id="IPR045060">
    <property type="entry name" value="Phe-tRNA-ligase_IIc_bsu"/>
</dbReference>
<evidence type="ECO:0000256" key="4">
    <source>
        <dbReference type="ARBA" id="ARBA00011209"/>
    </source>
</evidence>
<evidence type="ECO:0000256" key="12">
    <source>
        <dbReference type="ARBA" id="ARBA00022840"/>
    </source>
</evidence>
<organism evidence="22">
    <name type="scientific">hydrothermal vent metagenome</name>
    <dbReference type="NCBI Taxonomy" id="652676"/>
    <lineage>
        <taxon>unclassified sequences</taxon>
        <taxon>metagenomes</taxon>
        <taxon>ecological metagenomes</taxon>
    </lineage>
</organism>
<dbReference type="InterPro" id="IPR033714">
    <property type="entry name" value="tRNA_bind_bactPheRS"/>
</dbReference>
<dbReference type="HAMAP" id="MF_00283">
    <property type="entry name" value="Phe_tRNA_synth_beta1"/>
    <property type="match status" value="1"/>
</dbReference>
<dbReference type="Pfam" id="PF17759">
    <property type="entry name" value="tRNA_synthFbeta"/>
    <property type="match status" value="1"/>
</dbReference>
<dbReference type="InterPro" id="IPR020825">
    <property type="entry name" value="Phe-tRNA_synthase-like_B3/B4"/>
</dbReference>
<dbReference type="InterPro" id="IPR036690">
    <property type="entry name" value="Fdx_antiC-bd_sf"/>
</dbReference>
<dbReference type="InterPro" id="IPR045864">
    <property type="entry name" value="aa-tRNA-synth_II/BPL/LPL"/>
</dbReference>
<dbReference type="EC" id="6.1.1.20" evidence="5"/>
<dbReference type="EMBL" id="UOFU01000217">
    <property type="protein sequence ID" value="VAX01086.1"/>
    <property type="molecule type" value="Genomic_DNA"/>
</dbReference>
<evidence type="ECO:0000259" key="20">
    <source>
        <dbReference type="PROSITE" id="PS51447"/>
    </source>
</evidence>
<evidence type="ECO:0000256" key="8">
    <source>
        <dbReference type="ARBA" id="ARBA00022555"/>
    </source>
</evidence>
<dbReference type="NCBIfam" id="TIGR00472">
    <property type="entry name" value="pheT_bact"/>
    <property type="match status" value="1"/>
</dbReference>
<feature type="domain" description="TRNA-binding" evidence="19">
    <location>
        <begin position="39"/>
        <end position="148"/>
    </location>
</feature>
<keyword evidence="13" id="KW-0460">Magnesium</keyword>
<dbReference type="NCBIfam" id="NF045760">
    <property type="entry name" value="YtpR"/>
    <property type="match status" value="1"/>
</dbReference>
<comment type="cofactor">
    <cofactor evidence="1">
        <name>Mg(2+)</name>
        <dbReference type="ChEBI" id="CHEBI:18420"/>
    </cofactor>
</comment>
<comment type="subunit">
    <text evidence="4">Tetramer of two alpha and two beta subunits.</text>
</comment>
<dbReference type="SMART" id="SM00873">
    <property type="entry name" value="B3_4"/>
    <property type="match status" value="1"/>
</dbReference>
<dbReference type="InterPro" id="IPR002547">
    <property type="entry name" value="tRNA-bd_dom"/>
</dbReference>
<keyword evidence="8" id="KW-0820">tRNA-binding</keyword>
<evidence type="ECO:0000256" key="7">
    <source>
        <dbReference type="ARBA" id="ARBA00022490"/>
    </source>
</evidence>
<accession>A0A3B1A5S4</accession>
<dbReference type="PROSITE" id="PS51447">
    <property type="entry name" value="FDX_ACB"/>
    <property type="match status" value="1"/>
</dbReference>
<keyword evidence="9 22" id="KW-0436">Ligase</keyword>
<dbReference type="Gene3D" id="3.50.40.10">
    <property type="entry name" value="Phenylalanyl-trna Synthetase, Chain B, domain 3"/>
    <property type="match status" value="1"/>
</dbReference>
<dbReference type="Pfam" id="PF03147">
    <property type="entry name" value="FDX-ACB"/>
    <property type="match status" value="1"/>
</dbReference>
<evidence type="ECO:0000256" key="10">
    <source>
        <dbReference type="ARBA" id="ARBA00022723"/>
    </source>
</evidence>
<dbReference type="AlphaFoldDB" id="A0A3B1A5S4"/>
<evidence type="ECO:0000256" key="3">
    <source>
        <dbReference type="ARBA" id="ARBA00008653"/>
    </source>
</evidence>
<evidence type="ECO:0000256" key="6">
    <source>
        <dbReference type="ARBA" id="ARBA00017032"/>
    </source>
</evidence>
<dbReference type="Gene3D" id="3.30.70.380">
    <property type="entry name" value="Ferrodoxin-fold anticodon-binding domain"/>
    <property type="match status" value="1"/>
</dbReference>
<evidence type="ECO:0000256" key="17">
    <source>
        <dbReference type="ARBA" id="ARBA00033189"/>
    </source>
</evidence>
<dbReference type="Gene3D" id="3.30.930.10">
    <property type="entry name" value="Bira Bifunctional Protein, Domain 2"/>
    <property type="match status" value="1"/>
</dbReference>
<dbReference type="GO" id="GO:0005524">
    <property type="term" value="F:ATP binding"/>
    <property type="evidence" value="ECO:0007669"/>
    <property type="project" value="UniProtKB-KW"/>
</dbReference>
<keyword evidence="12" id="KW-0067">ATP-binding</keyword>
<dbReference type="InterPro" id="IPR009061">
    <property type="entry name" value="DNA-bd_dom_put_sf"/>
</dbReference>
<dbReference type="GO" id="GO:0004826">
    <property type="term" value="F:phenylalanine-tRNA ligase activity"/>
    <property type="evidence" value="ECO:0007669"/>
    <property type="project" value="UniProtKB-EC"/>
</dbReference>
<keyword evidence="14" id="KW-0694">RNA-binding</keyword>
<keyword evidence="11" id="KW-0547">Nucleotide-binding</keyword>
<dbReference type="SUPFAM" id="SSF56037">
    <property type="entry name" value="PheT/TilS domain"/>
    <property type="match status" value="1"/>
</dbReference>
<dbReference type="InterPro" id="IPR041616">
    <property type="entry name" value="PheRS_beta_core"/>
</dbReference>
<reference evidence="22" key="1">
    <citation type="submission" date="2018-06" db="EMBL/GenBank/DDBJ databases">
        <authorList>
            <person name="Zhirakovskaya E."/>
        </authorList>
    </citation>
    <scope>NUCLEOTIDE SEQUENCE</scope>
</reference>
<dbReference type="Pfam" id="PF01588">
    <property type="entry name" value="tRNA_bind"/>
    <property type="match status" value="1"/>
</dbReference>
<dbReference type="SUPFAM" id="SSF54991">
    <property type="entry name" value="Anticodon-binding domain of PheRS"/>
    <property type="match status" value="1"/>
</dbReference>
<keyword evidence="10" id="KW-0479">Metal-binding</keyword>
<proteinExistence type="inferred from homology"/>
<evidence type="ECO:0000256" key="5">
    <source>
        <dbReference type="ARBA" id="ARBA00012814"/>
    </source>
</evidence>
<feature type="domain" description="B5" evidence="21">
    <location>
        <begin position="401"/>
        <end position="476"/>
    </location>
</feature>
<evidence type="ECO:0000256" key="2">
    <source>
        <dbReference type="ARBA" id="ARBA00004496"/>
    </source>
</evidence>
<name>A0A3B1A5S4_9ZZZZ</name>
<dbReference type="FunFam" id="3.30.56.10:FF:000002">
    <property type="entry name" value="Phenylalanine--tRNA ligase beta subunit"/>
    <property type="match status" value="1"/>
</dbReference>
<dbReference type="CDD" id="cd02796">
    <property type="entry name" value="tRNA_bind_bactPheRS"/>
    <property type="match status" value="1"/>
</dbReference>
<dbReference type="InterPro" id="IPR005146">
    <property type="entry name" value="B3/B4_tRNA-bd"/>
</dbReference>
<dbReference type="SUPFAM" id="SSF46955">
    <property type="entry name" value="Putative DNA-binding domain"/>
    <property type="match status" value="1"/>
</dbReference>
<dbReference type="PANTHER" id="PTHR10947">
    <property type="entry name" value="PHENYLALANYL-TRNA SYNTHETASE BETA CHAIN AND LEUCINE-RICH REPEAT-CONTAINING PROTEIN 47"/>
    <property type="match status" value="1"/>
</dbReference>
<dbReference type="SMART" id="SM00874">
    <property type="entry name" value="B5"/>
    <property type="match status" value="1"/>
</dbReference>
<dbReference type="PROSITE" id="PS50886">
    <property type="entry name" value="TRBD"/>
    <property type="match status" value="1"/>
</dbReference>